<dbReference type="STRING" id="1423719.FC66_GL001365"/>
<dbReference type="EMBL" id="AZDI01000007">
    <property type="protein sequence ID" value="KRK45549.1"/>
    <property type="molecule type" value="Genomic_DNA"/>
</dbReference>
<protein>
    <recommendedName>
        <fullName evidence="3">DUF4828 domain-containing protein</fullName>
    </recommendedName>
</protein>
<proteinExistence type="predicted"/>
<dbReference type="GeneID" id="83548571"/>
<dbReference type="Pfam" id="PF16110">
    <property type="entry name" value="DUF4828"/>
    <property type="match status" value="1"/>
</dbReference>
<name>A0A0R1HGC9_9LACO</name>
<dbReference type="Proteomes" id="UP000051450">
    <property type="component" value="Unassembled WGS sequence"/>
</dbReference>
<gene>
    <name evidence="1" type="ORF">FC66_GL001365</name>
</gene>
<evidence type="ECO:0000313" key="2">
    <source>
        <dbReference type="Proteomes" id="UP000051450"/>
    </source>
</evidence>
<evidence type="ECO:0000313" key="1">
    <source>
        <dbReference type="EMBL" id="KRK45549.1"/>
    </source>
</evidence>
<dbReference type="AlphaFoldDB" id="A0A0R1HGC9"/>
<accession>A0A0R1HGC9</accession>
<organism evidence="1 2">
    <name type="scientific">Dellaglioa algida DSM 15638</name>
    <dbReference type="NCBI Taxonomy" id="1423719"/>
    <lineage>
        <taxon>Bacteria</taxon>
        <taxon>Bacillati</taxon>
        <taxon>Bacillota</taxon>
        <taxon>Bacilli</taxon>
        <taxon>Lactobacillales</taxon>
        <taxon>Lactobacillaceae</taxon>
        <taxon>Dellaglioa</taxon>
    </lineage>
</organism>
<comment type="caution">
    <text evidence="1">The sequence shown here is derived from an EMBL/GenBank/DDBJ whole genome shotgun (WGS) entry which is preliminary data.</text>
</comment>
<dbReference type="InterPro" id="IPR032254">
    <property type="entry name" value="DUF4828"/>
</dbReference>
<keyword evidence="2" id="KW-1185">Reference proteome</keyword>
<dbReference type="PATRIC" id="fig|1423719.4.peg.1388"/>
<reference evidence="1 2" key="1">
    <citation type="journal article" date="2015" name="Genome Announc.">
        <title>Expanding the biotechnology potential of lactobacilli through comparative genomics of 213 strains and associated genera.</title>
        <authorList>
            <person name="Sun Z."/>
            <person name="Harris H.M."/>
            <person name="McCann A."/>
            <person name="Guo C."/>
            <person name="Argimon S."/>
            <person name="Zhang W."/>
            <person name="Yang X."/>
            <person name="Jeffery I.B."/>
            <person name="Cooney J.C."/>
            <person name="Kagawa T.F."/>
            <person name="Liu W."/>
            <person name="Song Y."/>
            <person name="Salvetti E."/>
            <person name="Wrobel A."/>
            <person name="Rasinkangas P."/>
            <person name="Parkhill J."/>
            <person name="Rea M.C."/>
            <person name="O'Sullivan O."/>
            <person name="Ritari J."/>
            <person name="Douillard F.P."/>
            <person name="Paul Ross R."/>
            <person name="Yang R."/>
            <person name="Briner A.E."/>
            <person name="Felis G.E."/>
            <person name="de Vos W.M."/>
            <person name="Barrangou R."/>
            <person name="Klaenhammer T.R."/>
            <person name="Caufield P.W."/>
            <person name="Cui Y."/>
            <person name="Zhang H."/>
            <person name="O'Toole P.W."/>
        </authorList>
    </citation>
    <scope>NUCLEOTIDE SEQUENCE [LARGE SCALE GENOMIC DNA]</scope>
    <source>
        <strain evidence="1 2">DSM 15638</strain>
    </source>
</reference>
<sequence length="131" mass="15105">MKKRSFALLGASFFIGLTKDIKSITAPKTKVSLPIFYAGHWLFYDEISHRHHNLDISSDLTIRIDERALNGEVERLDERELSFLDEYGFHLRIDANDQGPISLFDEADNRTYPIKLAPIKEPSEPKIEDED</sequence>
<evidence type="ECO:0008006" key="3">
    <source>
        <dbReference type="Google" id="ProtNLM"/>
    </source>
</evidence>
<dbReference type="RefSeq" id="WP_057974420.1">
    <property type="nucleotide sequence ID" value="NZ_AZDI01000007.1"/>
</dbReference>